<dbReference type="Proteomes" id="UP000093069">
    <property type="component" value="Chromosome I"/>
</dbReference>
<dbReference type="PANTHER" id="PTHR30038">
    <property type="entry name" value="ALDEHYDE FERREDOXIN OXIDOREDUCTASE"/>
    <property type="match status" value="1"/>
</dbReference>
<dbReference type="KEGG" id="tch:CHITON_1369"/>
<dbReference type="GO" id="GO:0009055">
    <property type="term" value="F:electron transfer activity"/>
    <property type="evidence" value="ECO:0007669"/>
    <property type="project" value="InterPro"/>
</dbReference>
<dbReference type="Gene3D" id="1.10.599.10">
    <property type="entry name" value="Aldehyde Ferredoxin Oxidoreductase Protein, subunit A, domain 3"/>
    <property type="match status" value="1"/>
</dbReference>
<reference evidence="4" key="1">
    <citation type="submission" date="2016-01" db="EMBL/GenBank/DDBJ databases">
        <authorList>
            <person name="Vorgias C.E."/>
        </authorList>
    </citation>
    <scope>NUCLEOTIDE SEQUENCE [LARGE SCALE GENOMIC DNA]</scope>
</reference>
<dbReference type="GO" id="GO:0051536">
    <property type="term" value="F:iron-sulfur cluster binding"/>
    <property type="evidence" value="ECO:0007669"/>
    <property type="project" value="InterPro"/>
</dbReference>
<accession>A0A161KIW1</accession>
<evidence type="ECO:0000259" key="2">
    <source>
        <dbReference type="Pfam" id="PF01314"/>
    </source>
</evidence>
<feature type="region of interest" description="Disordered" evidence="1">
    <location>
        <begin position="61"/>
        <end position="81"/>
    </location>
</feature>
<dbReference type="AlphaFoldDB" id="A0A161KIW1"/>
<gene>
    <name evidence="3" type="ORF">CHITON_1369</name>
</gene>
<evidence type="ECO:0000256" key="1">
    <source>
        <dbReference type="SAM" id="MobiDB-lite"/>
    </source>
</evidence>
<dbReference type="InterPro" id="IPR036021">
    <property type="entry name" value="Tungsten_al_ferr_oxy-like_C"/>
</dbReference>
<dbReference type="EMBL" id="LN999010">
    <property type="protein sequence ID" value="CUX78148.1"/>
    <property type="molecule type" value="Genomic_DNA"/>
</dbReference>
<organism evidence="3 4">
    <name type="scientific">Thermococcus chitonophagus</name>
    <dbReference type="NCBI Taxonomy" id="54262"/>
    <lineage>
        <taxon>Archaea</taxon>
        <taxon>Methanobacteriati</taxon>
        <taxon>Methanobacteriota</taxon>
        <taxon>Thermococci</taxon>
        <taxon>Thermococcales</taxon>
        <taxon>Thermococcaceae</taxon>
        <taxon>Thermococcus</taxon>
    </lineage>
</organism>
<dbReference type="GO" id="GO:0016625">
    <property type="term" value="F:oxidoreductase activity, acting on the aldehyde or oxo group of donors, iron-sulfur protein as acceptor"/>
    <property type="evidence" value="ECO:0007669"/>
    <property type="project" value="InterPro"/>
</dbReference>
<dbReference type="InterPro" id="IPR051919">
    <property type="entry name" value="W-dependent_AOR"/>
</dbReference>
<sequence>MFTTKPGFEKILEFGNAVTGLDITPEKWINEIGLRIIHLQRILLLLGGPDVYWDPRKDDENPSRFYEPLPTGPMKGSAPNREDVKRKVLEYYRQIGYDEYGIPREDILERLGLEEAKREVKRIRKRLGV</sequence>
<feature type="domain" description="Aldehyde ferredoxin oxidoreductase C-terminal" evidence="2">
    <location>
        <begin position="6"/>
        <end position="113"/>
    </location>
</feature>
<name>A0A161KIW1_9EURY</name>
<dbReference type="InterPro" id="IPR001203">
    <property type="entry name" value="OxRdtase_Ald_Fedxn_C"/>
</dbReference>
<dbReference type="InterPro" id="IPR013985">
    <property type="entry name" value="Ald_Fedxn_OxRdtase_dom3"/>
</dbReference>
<proteinExistence type="predicted"/>
<protein>
    <submittedName>
        <fullName evidence="3">Tungsten-containing ferredoxin oxidoreductase WOR5</fullName>
    </submittedName>
</protein>
<evidence type="ECO:0000313" key="4">
    <source>
        <dbReference type="Proteomes" id="UP000093069"/>
    </source>
</evidence>
<dbReference type="Pfam" id="PF01314">
    <property type="entry name" value="AFOR_C"/>
    <property type="match status" value="1"/>
</dbReference>
<evidence type="ECO:0000313" key="3">
    <source>
        <dbReference type="EMBL" id="CUX78148.1"/>
    </source>
</evidence>
<dbReference type="STRING" id="54262.CHITON_1369"/>
<dbReference type="SUPFAM" id="SSF48310">
    <property type="entry name" value="Aldehyde ferredoxin oxidoreductase, C-terminal domains"/>
    <property type="match status" value="1"/>
</dbReference>
<dbReference type="PANTHER" id="PTHR30038:SF0">
    <property type="entry name" value="TUNGSTEN-CONTAINING ALDEHYDE FERREDOXIN OXIDOREDUCTASE"/>
    <property type="match status" value="1"/>
</dbReference>